<evidence type="ECO:0000313" key="2">
    <source>
        <dbReference type="Proteomes" id="UP000664844"/>
    </source>
</evidence>
<keyword evidence="2" id="KW-1185">Reference proteome</keyword>
<dbReference type="Proteomes" id="UP000664844">
    <property type="component" value="Unassembled WGS sequence"/>
</dbReference>
<evidence type="ECO:0000313" key="1">
    <source>
        <dbReference type="EMBL" id="MBO0350162.1"/>
    </source>
</evidence>
<reference evidence="1 2" key="1">
    <citation type="submission" date="2021-03" db="EMBL/GenBank/DDBJ databases">
        <title>Metabolic Capacity of the Antarctic Cyanobacterium Phormidium pseudopriestleyi that Sustains Oxygenic Photosynthesis in the Presence of Hydrogen Sulfide.</title>
        <authorList>
            <person name="Lumian J.E."/>
            <person name="Jungblut A.D."/>
            <person name="Dillon M.L."/>
            <person name="Hawes I."/>
            <person name="Doran P.T."/>
            <person name="Mackey T.J."/>
            <person name="Dick G.J."/>
            <person name="Grettenberger C.L."/>
            <person name="Sumner D.Y."/>
        </authorList>
    </citation>
    <scope>NUCLEOTIDE SEQUENCE [LARGE SCALE GENOMIC DNA]</scope>
    <source>
        <strain evidence="1 2">FRX01</strain>
    </source>
</reference>
<feature type="non-terminal residue" evidence="1">
    <location>
        <position position="1"/>
    </location>
</feature>
<sequence>LPKFGEKPATVAVKRGKRGLFRTGTFGCINAGCNGAANILRKVKGKFKSNLSGLIRGTMSSAHQN</sequence>
<accession>A0ABS3FTJ5</accession>
<dbReference type="EMBL" id="JAFLQW010000367">
    <property type="protein sequence ID" value="MBO0350162.1"/>
    <property type="molecule type" value="Genomic_DNA"/>
</dbReference>
<organism evidence="1 2">
    <name type="scientific">Phormidium pseudopriestleyi FRX01</name>
    <dbReference type="NCBI Taxonomy" id="1759528"/>
    <lineage>
        <taxon>Bacteria</taxon>
        <taxon>Bacillati</taxon>
        <taxon>Cyanobacteriota</taxon>
        <taxon>Cyanophyceae</taxon>
        <taxon>Oscillatoriophycideae</taxon>
        <taxon>Oscillatoriales</taxon>
        <taxon>Oscillatoriaceae</taxon>
        <taxon>Phormidium</taxon>
    </lineage>
</organism>
<protein>
    <submittedName>
        <fullName evidence="1">Transposase</fullName>
    </submittedName>
</protein>
<comment type="caution">
    <text evidence="1">The sequence shown here is derived from an EMBL/GenBank/DDBJ whole genome shotgun (WGS) entry which is preliminary data.</text>
</comment>
<gene>
    <name evidence="1" type="ORF">J0895_13775</name>
</gene>
<name>A0ABS3FTJ5_9CYAN</name>
<proteinExistence type="predicted"/>